<dbReference type="InterPro" id="IPR011611">
    <property type="entry name" value="PfkB_dom"/>
</dbReference>
<evidence type="ECO:0000256" key="3">
    <source>
        <dbReference type="ARBA" id="ARBA00022741"/>
    </source>
</evidence>
<evidence type="ECO:0000256" key="5">
    <source>
        <dbReference type="ARBA" id="ARBA00022840"/>
    </source>
</evidence>
<gene>
    <name evidence="7" type="ORF">LCGC14_0990890</name>
</gene>
<comment type="caution">
    <text evidence="7">The sequence shown here is derived from an EMBL/GenBank/DDBJ whole genome shotgun (WGS) entry which is preliminary data.</text>
</comment>
<dbReference type="PANTHER" id="PTHR43085:SF1">
    <property type="entry name" value="PSEUDOURIDINE KINASE-RELATED"/>
    <property type="match status" value="1"/>
</dbReference>
<evidence type="ECO:0000259" key="6">
    <source>
        <dbReference type="Pfam" id="PF00294"/>
    </source>
</evidence>
<feature type="domain" description="Carbohydrate kinase PfkB" evidence="6">
    <location>
        <begin position="35"/>
        <end position="299"/>
    </location>
</feature>
<reference evidence="7" key="1">
    <citation type="journal article" date="2015" name="Nature">
        <title>Complex archaea that bridge the gap between prokaryotes and eukaryotes.</title>
        <authorList>
            <person name="Spang A."/>
            <person name="Saw J.H."/>
            <person name="Jorgensen S.L."/>
            <person name="Zaremba-Niedzwiedzka K."/>
            <person name="Martijn J."/>
            <person name="Lind A.E."/>
            <person name="van Eijk R."/>
            <person name="Schleper C."/>
            <person name="Guy L."/>
            <person name="Ettema T.J."/>
        </authorList>
    </citation>
    <scope>NUCLEOTIDE SEQUENCE</scope>
</reference>
<protein>
    <recommendedName>
        <fullName evidence="6">Carbohydrate kinase PfkB domain-containing protein</fullName>
    </recommendedName>
</protein>
<accession>A0A0F9NSE8</accession>
<keyword evidence="4" id="KW-0418">Kinase</keyword>
<evidence type="ECO:0000313" key="7">
    <source>
        <dbReference type="EMBL" id="KKN14962.1"/>
    </source>
</evidence>
<evidence type="ECO:0000256" key="4">
    <source>
        <dbReference type="ARBA" id="ARBA00022777"/>
    </source>
</evidence>
<organism evidence="7">
    <name type="scientific">marine sediment metagenome</name>
    <dbReference type="NCBI Taxonomy" id="412755"/>
    <lineage>
        <taxon>unclassified sequences</taxon>
        <taxon>metagenomes</taxon>
        <taxon>ecological metagenomes</taxon>
    </lineage>
</organism>
<keyword evidence="3" id="KW-0547">Nucleotide-binding</keyword>
<name>A0A0F9NSE8_9ZZZZ</name>
<dbReference type="InterPro" id="IPR002173">
    <property type="entry name" value="Carboh/pur_kinase_PfkB_CS"/>
</dbReference>
<dbReference type="Pfam" id="PF00294">
    <property type="entry name" value="PfkB"/>
    <property type="match status" value="1"/>
</dbReference>
<dbReference type="EMBL" id="LAZR01003762">
    <property type="protein sequence ID" value="KKN14962.1"/>
    <property type="molecule type" value="Genomic_DNA"/>
</dbReference>
<dbReference type="PANTHER" id="PTHR43085">
    <property type="entry name" value="HEXOKINASE FAMILY MEMBER"/>
    <property type="match status" value="1"/>
</dbReference>
<sequence length="319" mass="34759">MSPSIITLGELLVEIMRPELDVPHKVVGANYRGPFPSGAPAIFISSAARMGKSFNFTTGYFGVVGNDEFGECIIQKLKVDGVDISQIRISNDKTTGIAFNQYNTNGRRKFIFAPGAAGDISPKDIKDYYFQDIKCLHIMGSTLSISKNSQKACYKAIKIAKNKNPAVIVSFDPNLRPEMLDIETIIKICKPVLEITDILLPSGEEAELITGISDPKRACQTLLEFGPKIITLKDGKKGCTLFTREDSSGVRIEGFKVKEIDPTGAGDSFDGAFIVGYLAGWDLKKAAEFANAVGALKVSFNSPIPNTTYREAIKLMNTK</sequence>
<dbReference type="AlphaFoldDB" id="A0A0F9NSE8"/>
<dbReference type="SUPFAM" id="SSF53613">
    <property type="entry name" value="Ribokinase-like"/>
    <property type="match status" value="1"/>
</dbReference>
<comment type="similarity">
    <text evidence="1">Belongs to the carbohydrate kinase PfkB family.</text>
</comment>
<evidence type="ECO:0000256" key="1">
    <source>
        <dbReference type="ARBA" id="ARBA00010688"/>
    </source>
</evidence>
<dbReference type="GO" id="GO:0005524">
    <property type="term" value="F:ATP binding"/>
    <property type="evidence" value="ECO:0007669"/>
    <property type="project" value="UniProtKB-KW"/>
</dbReference>
<dbReference type="GO" id="GO:0016301">
    <property type="term" value="F:kinase activity"/>
    <property type="evidence" value="ECO:0007669"/>
    <property type="project" value="UniProtKB-KW"/>
</dbReference>
<dbReference type="InterPro" id="IPR050306">
    <property type="entry name" value="PfkB_Carbo_kinase"/>
</dbReference>
<keyword evidence="5" id="KW-0067">ATP-binding</keyword>
<evidence type="ECO:0000256" key="2">
    <source>
        <dbReference type="ARBA" id="ARBA00022679"/>
    </source>
</evidence>
<dbReference type="CDD" id="cd01166">
    <property type="entry name" value="KdgK"/>
    <property type="match status" value="1"/>
</dbReference>
<proteinExistence type="inferred from homology"/>
<keyword evidence="2" id="KW-0808">Transferase</keyword>
<dbReference type="InterPro" id="IPR029056">
    <property type="entry name" value="Ribokinase-like"/>
</dbReference>
<dbReference type="PROSITE" id="PS00584">
    <property type="entry name" value="PFKB_KINASES_2"/>
    <property type="match status" value="1"/>
</dbReference>
<dbReference type="Gene3D" id="3.40.1190.20">
    <property type="match status" value="1"/>
</dbReference>